<dbReference type="InterPro" id="IPR016071">
    <property type="entry name" value="Staphylococal_nuclease_OB-fold"/>
</dbReference>
<evidence type="ECO:0000313" key="5">
    <source>
        <dbReference type="Proteomes" id="UP001487740"/>
    </source>
</evidence>
<keyword evidence="2" id="KW-0812">Transmembrane</keyword>
<feature type="transmembrane region" description="Helical" evidence="2">
    <location>
        <begin position="33"/>
        <end position="53"/>
    </location>
</feature>
<evidence type="ECO:0000313" key="4">
    <source>
        <dbReference type="EMBL" id="KAK8396722.1"/>
    </source>
</evidence>
<dbReference type="AlphaFoldDB" id="A0AAW0UEQ7"/>
<dbReference type="Gene3D" id="2.40.50.90">
    <property type="match status" value="1"/>
</dbReference>
<feature type="region of interest" description="Disordered" evidence="1">
    <location>
        <begin position="87"/>
        <end position="130"/>
    </location>
</feature>
<protein>
    <recommendedName>
        <fullName evidence="3">TNase-like domain-containing protein</fullName>
    </recommendedName>
</protein>
<dbReference type="Pfam" id="PF00565">
    <property type="entry name" value="SNase"/>
    <property type="match status" value="1"/>
</dbReference>
<accession>A0AAW0UEQ7</accession>
<gene>
    <name evidence="4" type="ORF">O3P69_005006</name>
</gene>
<organism evidence="4 5">
    <name type="scientific">Scylla paramamosain</name>
    <name type="common">Mud crab</name>
    <dbReference type="NCBI Taxonomy" id="85552"/>
    <lineage>
        <taxon>Eukaryota</taxon>
        <taxon>Metazoa</taxon>
        <taxon>Ecdysozoa</taxon>
        <taxon>Arthropoda</taxon>
        <taxon>Crustacea</taxon>
        <taxon>Multicrustacea</taxon>
        <taxon>Malacostraca</taxon>
        <taxon>Eumalacostraca</taxon>
        <taxon>Eucarida</taxon>
        <taxon>Decapoda</taxon>
        <taxon>Pleocyemata</taxon>
        <taxon>Brachyura</taxon>
        <taxon>Eubrachyura</taxon>
        <taxon>Portunoidea</taxon>
        <taxon>Portunidae</taxon>
        <taxon>Portuninae</taxon>
        <taxon>Scylla</taxon>
    </lineage>
</organism>
<evidence type="ECO:0000256" key="1">
    <source>
        <dbReference type="SAM" id="MobiDB-lite"/>
    </source>
</evidence>
<dbReference type="GO" id="GO:0005615">
    <property type="term" value="C:extracellular space"/>
    <property type="evidence" value="ECO:0007669"/>
    <property type="project" value="TreeGrafter"/>
</dbReference>
<name>A0AAW0UEQ7_SCYPA</name>
<reference evidence="4 5" key="1">
    <citation type="submission" date="2023-03" db="EMBL/GenBank/DDBJ databases">
        <title>High-quality genome of Scylla paramamosain provides insights in environmental adaptation.</title>
        <authorList>
            <person name="Zhang L."/>
        </authorList>
    </citation>
    <scope>NUCLEOTIDE SEQUENCE [LARGE SCALE GENOMIC DNA]</scope>
    <source>
        <strain evidence="4">LZ_2023a</strain>
        <tissue evidence="4">Muscle</tissue>
    </source>
</reference>
<dbReference type="PANTHER" id="PTHR28434">
    <property type="entry name" value="PROTEIN C3ORF33"/>
    <property type="match status" value="1"/>
</dbReference>
<comment type="caution">
    <text evidence="4">The sequence shown here is derived from an EMBL/GenBank/DDBJ whole genome shotgun (WGS) entry which is preliminary data.</text>
</comment>
<evidence type="ECO:0000259" key="3">
    <source>
        <dbReference type="Pfam" id="PF00565"/>
    </source>
</evidence>
<dbReference type="EMBL" id="JARAKH010000015">
    <property type="protein sequence ID" value="KAK8396722.1"/>
    <property type="molecule type" value="Genomic_DNA"/>
</dbReference>
<keyword evidence="2" id="KW-0472">Membrane</keyword>
<dbReference type="PANTHER" id="PTHR28434:SF1">
    <property type="entry name" value="PROTEIN C3ORF33"/>
    <property type="match status" value="1"/>
</dbReference>
<dbReference type="InterPro" id="IPR042421">
    <property type="entry name" value="C3orf33-like"/>
</dbReference>
<keyword evidence="5" id="KW-1185">Reference proteome</keyword>
<keyword evidence="2" id="KW-1133">Transmembrane helix</keyword>
<proteinExistence type="predicted"/>
<feature type="domain" description="TNase-like" evidence="3">
    <location>
        <begin position="241"/>
        <end position="292"/>
    </location>
</feature>
<sequence>MPDDAPQPPSSFFTSTAHSLSRLTHFIDENIRVIQYGVYCVGVAGAVVLLHSVRAFTKFTKIQDVPKEFISKHVKLHGHVRWVGVTPPTPPTTPPHAQANSSLAENGARPTPFSSGTETAGKKGGEGGWGRSLSVDNRGIYEGAGELHPWEDGIDPALARINYMQNMTPLFLQVDHCPVFAVLRRKTDQLLPVQLADVEVTAAGLDRASSLVDRRVWFTLISHNTDDDTLVCFIKPTKVFAKSVNEQLVRDGLALAGPMDLQLHGDKRYTQLYTKLLKAQEHAEKKKLGMWKPSEDKKGLLARLWGKIRVFGSK</sequence>
<dbReference type="Proteomes" id="UP001487740">
    <property type="component" value="Unassembled WGS sequence"/>
</dbReference>
<dbReference type="InterPro" id="IPR035437">
    <property type="entry name" value="SNase_OB-fold_sf"/>
</dbReference>
<evidence type="ECO:0000256" key="2">
    <source>
        <dbReference type="SAM" id="Phobius"/>
    </source>
</evidence>
<dbReference type="SUPFAM" id="SSF50199">
    <property type="entry name" value="Staphylococcal nuclease"/>
    <property type="match status" value="1"/>
</dbReference>